<dbReference type="PANTHER" id="PTHR23131">
    <property type="entry name" value="ENDORIBONUCLEASE LACTB2"/>
    <property type="match status" value="1"/>
</dbReference>
<keyword evidence="7" id="KW-1185">Reference proteome</keyword>
<evidence type="ECO:0000256" key="4">
    <source>
        <dbReference type="ARBA" id="ARBA00022833"/>
    </source>
</evidence>
<dbReference type="GO" id="GO:0046872">
    <property type="term" value="F:metal ion binding"/>
    <property type="evidence" value="ECO:0007669"/>
    <property type="project" value="UniProtKB-KW"/>
</dbReference>
<dbReference type="InterPro" id="IPR050662">
    <property type="entry name" value="Sec-metab_biosynth-thioest"/>
</dbReference>
<dbReference type="Pfam" id="PF17778">
    <property type="entry name" value="WHD_BLACT"/>
    <property type="match status" value="1"/>
</dbReference>
<keyword evidence="4" id="KW-0862">Zinc</keyword>
<dbReference type="EMBL" id="JAEPRB010000054">
    <property type="protein sequence ID" value="KAG2223815.1"/>
    <property type="molecule type" value="Genomic_DNA"/>
</dbReference>
<dbReference type="Gene3D" id="1.10.10.10">
    <property type="entry name" value="Winged helix-like DNA-binding domain superfamily/Winged helix DNA-binding domain"/>
    <property type="match status" value="1"/>
</dbReference>
<gene>
    <name evidence="6" type="ORF">INT45_001949</name>
</gene>
<evidence type="ECO:0000313" key="7">
    <source>
        <dbReference type="Proteomes" id="UP000646827"/>
    </source>
</evidence>
<dbReference type="OrthoDB" id="17458at2759"/>
<dbReference type="InterPro" id="IPR047921">
    <property type="entry name" value="LACTB2-like_MBL-fold"/>
</dbReference>
<evidence type="ECO:0000256" key="2">
    <source>
        <dbReference type="ARBA" id="ARBA00022723"/>
    </source>
</evidence>
<name>A0A8H7S802_9FUNG</name>
<dbReference type="InterPro" id="IPR001279">
    <property type="entry name" value="Metallo-B-lactamas"/>
</dbReference>
<keyword evidence="3" id="KW-0378">Hydrolase</keyword>
<evidence type="ECO:0000259" key="5">
    <source>
        <dbReference type="SMART" id="SM00849"/>
    </source>
</evidence>
<reference evidence="6 7" key="1">
    <citation type="submission" date="2020-12" db="EMBL/GenBank/DDBJ databases">
        <title>Metabolic potential, ecology and presence of endohyphal bacteria is reflected in genomic diversity of Mucoromycotina.</title>
        <authorList>
            <person name="Muszewska A."/>
            <person name="Okrasinska A."/>
            <person name="Steczkiewicz K."/>
            <person name="Drgas O."/>
            <person name="Orlowska M."/>
            <person name="Perlinska-Lenart U."/>
            <person name="Aleksandrzak-Piekarczyk T."/>
            <person name="Szatraj K."/>
            <person name="Zielenkiewicz U."/>
            <person name="Pilsyk S."/>
            <person name="Malc E."/>
            <person name="Mieczkowski P."/>
            <person name="Kruszewska J.S."/>
            <person name="Biernat P."/>
            <person name="Pawlowska J."/>
        </authorList>
    </citation>
    <scope>NUCLEOTIDE SEQUENCE [LARGE SCALE GENOMIC DNA]</scope>
    <source>
        <strain evidence="6 7">CBS 142.35</strain>
    </source>
</reference>
<dbReference type="InterPro" id="IPR036866">
    <property type="entry name" value="RibonucZ/Hydroxyglut_hydro"/>
</dbReference>
<dbReference type="SMART" id="SM00849">
    <property type="entry name" value="Lactamase_B"/>
    <property type="match status" value="1"/>
</dbReference>
<comment type="caution">
    <text evidence="6">The sequence shown here is derived from an EMBL/GenBank/DDBJ whole genome shotgun (WGS) entry which is preliminary data.</text>
</comment>
<evidence type="ECO:0000313" key="6">
    <source>
        <dbReference type="EMBL" id="KAG2223815.1"/>
    </source>
</evidence>
<comment type="similarity">
    <text evidence="1">Belongs to the metallo-beta-lactamase superfamily. Glyoxalase II family.</text>
</comment>
<accession>A0A8H7S802</accession>
<dbReference type="SUPFAM" id="SSF56281">
    <property type="entry name" value="Metallo-hydrolase/oxidoreductase"/>
    <property type="match status" value="1"/>
</dbReference>
<feature type="domain" description="Metallo-beta-lactamase" evidence="5">
    <location>
        <begin position="33"/>
        <end position="210"/>
    </location>
</feature>
<keyword evidence="2" id="KW-0479">Metal-binding</keyword>
<dbReference type="Proteomes" id="UP000646827">
    <property type="component" value="Unassembled WGS sequence"/>
</dbReference>
<dbReference type="AlphaFoldDB" id="A0A8H7S802"/>
<evidence type="ECO:0000256" key="1">
    <source>
        <dbReference type="ARBA" id="ARBA00006759"/>
    </source>
</evidence>
<dbReference type="InterPro" id="IPR036388">
    <property type="entry name" value="WH-like_DNA-bd_sf"/>
</dbReference>
<dbReference type="PANTHER" id="PTHR23131:SF0">
    <property type="entry name" value="ENDORIBONUCLEASE LACTB2"/>
    <property type="match status" value="1"/>
</dbReference>
<proteinExistence type="inferred from homology"/>
<organism evidence="6 7">
    <name type="scientific">Circinella minor</name>
    <dbReference type="NCBI Taxonomy" id="1195481"/>
    <lineage>
        <taxon>Eukaryota</taxon>
        <taxon>Fungi</taxon>
        <taxon>Fungi incertae sedis</taxon>
        <taxon>Mucoromycota</taxon>
        <taxon>Mucoromycotina</taxon>
        <taxon>Mucoromycetes</taxon>
        <taxon>Mucorales</taxon>
        <taxon>Lichtheimiaceae</taxon>
        <taxon>Circinella</taxon>
    </lineage>
</organism>
<dbReference type="InterPro" id="IPR041516">
    <property type="entry name" value="LACTB2_WH"/>
</dbReference>
<sequence length="313" mass="35193">MSEALVALPSFTQLSKQVWRVLGLNPGKFTLQGTNTYLLGAGAKKLLIDSGQGIPEYIPLLHESLQKISPEAYISDIIITHGHPDHFGGLKDILGSSLLNKQQKKITVHKFPAPILHRYSEDQSSFPKDVPFEPLYDGKIFRADSVTLRTVHTPGHTKDHCTFWFEEENSLFTADCVLGQGTAVFEDLHEYLVGLQKLLKLKPGKLYPGHGPVIEEGVAKIKEYISHRELREKQLVDLLTSKKDKKQWTSMEVTSVLYKDYPESLHLPAARGIMLILQKLEKEGKAKMAKGSTEGQNITDLVNNQWQWVDSNL</sequence>
<dbReference type="CDD" id="cd07722">
    <property type="entry name" value="LACTB2-like_MBL-fold"/>
    <property type="match status" value="1"/>
</dbReference>
<dbReference type="GO" id="GO:0016787">
    <property type="term" value="F:hydrolase activity"/>
    <property type="evidence" value="ECO:0007669"/>
    <property type="project" value="UniProtKB-KW"/>
</dbReference>
<dbReference type="FunFam" id="3.60.15.10:FF:000017">
    <property type="entry name" value="Lactamase beta 2"/>
    <property type="match status" value="1"/>
</dbReference>
<dbReference type="GO" id="GO:0044550">
    <property type="term" value="P:secondary metabolite biosynthetic process"/>
    <property type="evidence" value="ECO:0007669"/>
    <property type="project" value="TreeGrafter"/>
</dbReference>
<dbReference type="Pfam" id="PF00753">
    <property type="entry name" value="Lactamase_B"/>
    <property type="match status" value="1"/>
</dbReference>
<evidence type="ECO:0000256" key="3">
    <source>
        <dbReference type="ARBA" id="ARBA00022801"/>
    </source>
</evidence>
<protein>
    <recommendedName>
        <fullName evidence="5">Metallo-beta-lactamase domain-containing protein</fullName>
    </recommendedName>
</protein>
<dbReference type="Gene3D" id="3.60.15.10">
    <property type="entry name" value="Ribonuclease Z/Hydroxyacylglutathione hydrolase-like"/>
    <property type="match status" value="1"/>
</dbReference>